<keyword evidence="2" id="KW-0312">Gluconeogenesis</keyword>
<evidence type="ECO:0000256" key="4">
    <source>
        <dbReference type="ARBA" id="ARBA00022723"/>
    </source>
</evidence>
<dbReference type="Pfam" id="PF03315">
    <property type="entry name" value="SDH_beta"/>
    <property type="match status" value="2"/>
</dbReference>
<protein>
    <recommendedName>
        <fullName evidence="8">Serine dehydratase beta chain domain-containing protein</fullName>
    </recommendedName>
</protein>
<gene>
    <name evidence="9" type="ORF">KIPB_011026</name>
</gene>
<dbReference type="InterPro" id="IPR029009">
    <property type="entry name" value="ASB_dom_sf"/>
</dbReference>
<dbReference type="AlphaFoldDB" id="A0A9K3D3Y2"/>
<keyword evidence="10" id="KW-1185">Reference proteome</keyword>
<dbReference type="PANTHER" id="PTHR30182:SF1">
    <property type="entry name" value="L-SERINE DEHYDRATASE 1"/>
    <property type="match status" value="1"/>
</dbReference>
<dbReference type="GO" id="GO:0051539">
    <property type="term" value="F:4 iron, 4 sulfur cluster binding"/>
    <property type="evidence" value="ECO:0007669"/>
    <property type="project" value="UniProtKB-KW"/>
</dbReference>
<evidence type="ECO:0000256" key="7">
    <source>
        <dbReference type="ARBA" id="ARBA00023239"/>
    </source>
</evidence>
<organism evidence="9 10">
    <name type="scientific">Kipferlia bialata</name>
    <dbReference type="NCBI Taxonomy" id="797122"/>
    <lineage>
        <taxon>Eukaryota</taxon>
        <taxon>Metamonada</taxon>
        <taxon>Carpediemonas-like organisms</taxon>
        <taxon>Kipferlia</taxon>
    </lineage>
</organism>
<dbReference type="Gene3D" id="3.30.1330.90">
    <property type="entry name" value="D-3-phosphoglycerate dehydrogenase, domain 3"/>
    <property type="match status" value="2"/>
</dbReference>
<accession>A0A9K3D3Y2</accession>
<dbReference type="OrthoDB" id="192663at2759"/>
<keyword evidence="7" id="KW-0456">Lyase</keyword>
<dbReference type="PANTHER" id="PTHR30182">
    <property type="entry name" value="L-SERINE DEHYDRATASE"/>
    <property type="match status" value="1"/>
</dbReference>
<dbReference type="InterPro" id="IPR051318">
    <property type="entry name" value="Fe-S_L-Ser"/>
</dbReference>
<sequence length="231" mass="25589">MSAQDIEDIVNPRVQKWSQADAATREKALEIYPPPKAMQSLKYLYRIGLGPSSSHTMGPRRAALRFLRRNPECRAYKVTLYGALAATGKGHMTDKAIIGGLQGEGASLNRDVSVSMEWKPATFLSYHPNAMKFLALDREGKVVDEYLCFSVGGGALVDANTEGGPLNSAAAGIYEVYPFPRFNDIVSLCMTEGVSMPDIVFKYDTDIRPHLEHVWQTMQESMAEGLRREDP</sequence>
<keyword evidence="3" id="KW-0004">4Fe-4S</keyword>
<feature type="non-terminal residue" evidence="9">
    <location>
        <position position="1"/>
    </location>
</feature>
<evidence type="ECO:0000259" key="8">
    <source>
        <dbReference type="Pfam" id="PF03315"/>
    </source>
</evidence>
<dbReference type="GO" id="GO:0046872">
    <property type="term" value="F:metal ion binding"/>
    <property type="evidence" value="ECO:0007669"/>
    <property type="project" value="UniProtKB-KW"/>
</dbReference>
<dbReference type="SUPFAM" id="SSF143548">
    <property type="entry name" value="Serine metabolism enzymes domain"/>
    <property type="match status" value="1"/>
</dbReference>
<evidence type="ECO:0000313" key="10">
    <source>
        <dbReference type="Proteomes" id="UP000265618"/>
    </source>
</evidence>
<keyword evidence="5" id="KW-0408">Iron</keyword>
<evidence type="ECO:0000256" key="1">
    <source>
        <dbReference type="ARBA" id="ARBA00001966"/>
    </source>
</evidence>
<dbReference type="InterPro" id="IPR005131">
    <property type="entry name" value="Ser_deHydtase_bsu"/>
</dbReference>
<proteinExistence type="predicted"/>
<evidence type="ECO:0000256" key="5">
    <source>
        <dbReference type="ARBA" id="ARBA00023004"/>
    </source>
</evidence>
<dbReference type="Proteomes" id="UP000265618">
    <property type="component" value="Unassembled WGS sequence"/>
</dbReference>
<keyword evidence="6" id="KW-0411">Iron-sulfur</keyword>
<comment type="cofactor">
    <cofactor evidence="1">
        <name>[4Fe-4S] cluster</name>
        <dbReference type="ChEBI" id="CHEBI:49883"/>
    </cofactor>
</comment>
<feature type="domain" description="Serine dehydratase beta chain" evidence="8">
    <location>
        <begin position="43"/>
        <end position="105"/>
    </location>
</feature>
<evidence type="ECO:0000256" key="2">
    <source>
        <dbReference type="ARBA" id="ARBA00022432"/>
    </source>
</evidence>
<dbReference type="EMBL" id="BDIP01004320">
    <property type="protein sequence ID" value="GIQ88713.1"/>
    <property type="molecule type" value="Genomic_DNA"/>
</dbReference>
<evidence type="ECO:0000256" key="3">
    <source>
        <dbReference type="ARBA" id="ARBA00022485"/>
    </source>
</evidence>
<dbReference type="GO" id="GO:0003941">
    <property type="term" value="F:L-serine ammonia-lyase activity"/>
    <property type="evidence" value="ECO:0007669"/>
    <property type="project" value="InterPro"/>
</dbReference>
<keyword evidence="4" id="KW-0479">Metal-binding</keyword>
<name>A0A9K3D3Y2_9EUKA</name>
<dbReference type="GO" id="GO:0006094">
    <property type="term" value="P:gluconeogenesis"/>
    <property type="evidence" value="ECO:0007669"/>
    <property type="project" value="UniProtKB-KW"/>
</dbReference>
<evidence type="ECO:0000256" key="6">
    <source>
        <dbReference type="ARBA" id="ARBA00023014"/>
    </source>
</evidence>
<feature type="domain" description="Serine dehydratase beta chain" evidence="8">
    <location>
        <begin position="112"/>
        <end position="159"/>
    </location>
</feature>
<comment type="caution">
    <text evidence="9">The sequence shown here is derived from an EMBL/GenBank/DDBJ whole genome shotgun (WGS) entry which is preliminary data.</text>
</comment>
<reference evidence="9 10" key="1">
    <citation type="journal article" date="2018" name="PLoS ONE">
        <title>The draft genome of Kipferlia bialata reveals reductive genome evolution in fornicate parasites.</title>
        <authorList>
            <person name="Tanifuji G."/>
            <person name="Takabayashi S."/>
            <person name="Kume K."/>
            <person name="Takagi M."/>
            <person name="Nakayama T."/>
            <person name="Kamikawa R."/>
            <person name="Inagaki Y."/>
            <person name="Hashimoto T."/>
        </authorList>
    </citation>
    <scope>NUCLEOTIDE SEQUENCE [LARGE SCALE GENOMIC DNA]</scope>
    <source>
        <strain evidence="9">NY0173</strain>
    </source>
</reference>
<evidence type="ECO:0000313" key="9">
    <source>
        <dbReference type="EMBL" id="GIQ88713.1"/>
    </source>
</evidence>